<comment type="function">
    <text evidence="5">Negative regulator of class I heat shock genes (grpE-dnaK-dnaJ and groELS operons). Prevents heat-shock induction of these operons.</text>
</comment>
<reference evidence="7 8" key="2">
    <citation type="journal article" date="2014" name="PLoS ONE">
        <title>Evolution of mitochondria reconstructed from the energy metabolism of living bacteria.</title>
        <authorList>
            <person name="Degli Esposti M."/>
            <person name="Chouaia B."/>
            <person name="Comandatore F."/>
            <person name="Crotti E."/>
            <person name="Sassera D."/>
            <person name="Lievens P.M."/>
            <person name="Daffonchio D."/>
            <person name="Bandi C."/>
        </authorList>
    </citation>
    <scope>NUCLEOTIDE SEQUENCE [LARGE SCALE GENOMIC DNA]</scope>
    <source>
        <strain evidence="7 8">SF2.1</strain>
    </source>
</reference>
<protein>
    <recommendedName>
        <fullName evidence="5">Heat-inducible transcription repressor HrcA</fullName>
    </recommendedName>
</protein>
<dbReference type="GO" id="GO:0003677">
    <property type="term" value="F:DNA binding"/>
    <property type="evidence" value="ECO:0007669"/>
    <property type="project" value="InterPro"/>
</dbReference>
<dbReference type="InterPro" id="IPR036388">
    <property type="entry name" value="WH-like_DNA-bd_sf"/>
</dbReference>
<feature type="domain" description="Heat-inducible transcription repressor HrcA C-terminal" evidence="6">
    <location>
        <begin position="114"/>
        <end position="333"/>
    </location>
</feature>
<dbReference type="eggNOG" id="COG1420">
    <property type="taxonomic scope" value="Bacteria"/>
</dbReference>
<dbReference type="SUPFAM" id="SSF55781">
    <property type="entry name" value="GAF domain-like"/>
    <property type="match status" value="1"/>
</dbReference>
<dbReference type="GeneID" id="78227478"/>
<dbReference type="PIRSF" id="PIRSF005485">
    <property type="entry name" value="HrcA"/>
    <property type="match status" value="1"/>
</dbReference>
<evidence type="ECO:0000256" key="1">
    <source>
        <dbReference type="ARBA" id="ARBA00022491"/>
    </source>
</evidence>
<dbReference type="SUPFAM" id="SSF46785">
    <property type="entry name" value="Winged helix' DNA-binding domain"/>
    <property type="match status" value="1"/>
</dbReference>
<dbReference type="Pfam" id="PF01628">
    <property type="entry name" value="HrcA"/>
    <property type="match status" value="1"/>
</dbReference>
<dbReference type="InterPro" id="IPR021153">
    <property type="entry name" value="HrcA_C"/>
</dbReference>
<proteinExistence type="inferred from homology"/>
<dbReference type="InterPro" id="IPR029016">
    <property type="entry name" value="GAF-like_dom_sf"/>
</dbReference>
<evidence type="ECO:0000259" key="6">
    <source>
        <dbReference type="Pfam" id="PF01628"/>
    </source>
</evidence>
<dbReference type="InterPro" id="IPR002571">
    <property type="entry name" value="HrcA"/>
</dbReference>
<organism evidence="7 8">
    <name type="scientific">Asaia bogorensis</name>
    <dbReference type="NCBI Taxonomy" id="91915"/>
    <lineage>
        <taxon>Bacteria</taxon>
        <taxon>Pseudomonadati</taxon>
        <taxon>Pseudomonadota</taxon>
        <taxon>Alphaproteobacteria</taxon>
        <taxon>Acetobacterales</taxon>
        <taxon>Acetobacteraceae</taxon>
        <taxon>Asaia</taxon>
    </lineage>
</organism>
<dbReference type="Gene3D" id="1.10.10.10">
    <property type="entry name" value="Winged helix-like DNA-binding domain superfamily/Winged helix DNA-binding domain"/>
    <property type="match status" value="1"/>
</dbReference>
<keyword evidence="3 5" id="KW-0346">Stress response</keyword>
<comment type="similarity">
    <text evidence="5">Belongs to the HrcA family.</text>
</comment>
<gene>
    <name evidence="5" type="primary">hrcA</name>
    <name evidence="7" type="ORF">ASAP_2865</name>
</gene>
<sequence>MIDLSNLPGGMDARSANVLREIVEQYMETGDPVASKTLAQRLTPSLSPATIRNVMAELTQAGLLFSPHVSAGRLPTEKGVRLFVDGLLQFGALDELERAQIAGRLALKGRSMQETLAEASSMLSGLSAAAGLVLAPKGDGALKHIEFVALGPGKALVILVAADGQVENRVIETPPGLPPSALVEAGNYLNSLLGDVTLSALRQRVSENLQQNRSDLDVLATSVIESGLAMWDEQHGTLYLRGQGNLLTDITEIEKLTTIQMLFERLEAQETMLRLLQLAQESDGVRIYIGAESGFFGMSGVSMVVAPARNETNRIVGAIGVIGPTRLNYGRIVPVVDYTARVIGRLLS</sequence>
<evidence type="ECO:0000313" key="8">
    <source>
        <dbReference type="Proteomes" id="UP000027583"/>
    </source>
</evidence>
<accession>A0A060QIW8</accession>
<dbReference type="HAMAP" id="MF_00081">
    <property type="entry name" value="HrcA"/>
    <property type="match status" value="1"/>
</dbReference>
<dbReference type="PANTHER" id="PTHR34824">
    <property type="entry name" value="HEAT-INDUCIBLE TRANSCRIPTION REPRESSOR HRCA"/>
    <property type="match status" value="1"/>
</dbReference>
<dbReference type="InterPro" id="IPR036390">
    <property type="entry name" value="WH_DNA-bd_sf"/>
</dbReference>
<evidence type="ECO:0000256" key="4">
    <source>
        <dbReference type="ARBA" id="ARBA00023163"/>
    </source>
</evidence>
<dbReference type="PANTHER" id="PTHR34824:SF1">
    <property type="entry name" value="HEAT-INDUCIBLE TRANSCRIPTION REPRESSOR HRCA"/>
    <property type="match status" value="1"/>
</dbReference>
<keyword evidence="1 5" id="KW-0678">Repressor</keyword>
<dbReference type="EMBL" id="CBLX010000024">
    <property type="protein sequence ID" value="CDG40910.1"/>
    <property type="molecule type" value="Genomic_DNA"/>
</dbReference>
<reference evidence="7 8" key="1">
    <citation type="journal article" date="2014" name="Genome Biol. Evol.">
        <title>Acetic acid bacteria genomes reveal functional traits for adaptation to life in insect guts.</title>
        <authorList>
            <person name="Chouaia B."/>
            <person name="Gaiarsa S."/>
            <person name="Crotti E."/>
            <person name="Comandatore F."/>
            <person name="Degli Esposti M."/>
            <person name="Ricci I."/>
            <person name="Alma A."/>
            <person name="Favia G."/>
            <person name="Bandi C."/>
            <person name="Daffonchio D."/>
        </authorList>
    </citation>
    <scope>NUCLEOTIDE SEQUENCE [LARGE SCALE GENOMIC DNA]</scope>
    <source>
        <strain evidence="7 8">SF2.1</strain>
    </source>
</reference>
<evidence type="ECO:0000256" key="3">
    <source>
        <dbReference type="ARBA" id="ARBA00023016"/>
    </source>
</evidence>
<comment type="caution">
    <text evidence="7">The sequence shown here is derived from an EMBL/GenBank/DDBJ whole genome shotgun (WGS) entry which is preliminary data.</text>
</comment>
<keyword evidence="4 5" id="KW-0804">Transcription</keyword>
<dbReference type="NCBIfam" id="TIGR00331">
    <property type="entry name" value="hrcA"/>
    <property type="match status" value="1"/>
</dbReference>
<dbReference type="Gene3D" id="3.30.450.40">
    <property type="match status" value="1"/>
</dbReference>
<keyword evidence="2 5" id="KW-0805">Transcription regulation</keyword>
<evidence type="ECO:0000313" key="7">
    <source>
        <dbReference type="EMBL" id="CDG40910.1"/>
    </source>
</evidence>
<evidence type="ECO:0000256" key="2">
    <source>
        <dbReference type="ARBA" id="ARBA00023015"/>
    </source>
</evidence>
<dbReference type="GO" id="GO:0045892">
    <property type="term" value="P:negative regulation of DNA-templated transcription"/>
    <property type="evidence" value="ECO:0007669"/>
    <property type="project" value="UniProtKB-UniRule"/>
</dbReference>
<evidence type="ECO:0000256" key="5">
    <source>
        <dbReference type="HAMAP-Rule" id="MF_00081"/>
    </source>
</evidence>
<dbReference type="RefSeq" id="WP_035444483.1">
    <property type="nucleotide sequence ID" value="NZ_CBLX010000024.1"/>
</dbReference>
<dbReference type="Proteomes" id="UP000027583">
    <property type="component" value="Unassembled WGS sequence"/>
</dbReference>
<dbReference type="AlphaFoldDB" id="A0A060QIW8"/>
<name>A0A060QIW8_9PROT</name>